<evidence type="ECO:0000313" key="3">
    <source>
        <dbReference type="Proteomes" id="UP000017148"/>
    </source>
</evidence>
<protein>
    <recommendedName>
        <fullName evidence="4">DRTGG domain-containing protein</fullName>
    </recommendedName>
</protein>
<dbReference type="Proteomes" id="UP000017148">
    <property type="component" value="Unassembled WGS sequence"/>
</dbReference>
<comment type="subunit">
    <text evidence="1">Homohexamer.</text>
</comment>
<dbReference type="InterPro" id="IPR028979">
    <property type="entry name" value="Ser_kin/Pase_Hpr-like_N_sf"/>
</dbReference>
<sequence length="119" mass="13295">MRVREIEELPMIQARHVPASLADETVGEIMVTELMSDVLTMDHENLLLITSLCSEQALTTANIIDAVGVIITSGKEIPPKLQSMAETCHISLWTTTLRNYQLIEELLQHDPTMGDTLHE</sequence>
<reference evidence="2 3" key="1">
    <citation type="journal article" date="2013" name="Environ. Microbiol.">
        <title>Genome analysis of Chitinivibrio alkaliphilus gen. nov., sp. nov., a novel extremely haloalkaliphilic anaerobic chitinolytic bacterium from the candidate phylum Termite Group 3.</title>
        <authorList>
            <person name="Sorokin D.Y."/>
            <person name="Gumerov V.M."/>
            <person name="Rakitin A.L."/>
            <person name="Beletsky A.V."/>
            <person name="Damste J.S."/>
            <person name="Muyzer G."/>
            <person name="Mardanov A.V."/>
            <person name="Ravin N.V."/>
        </authorList>
    </citation>
    <scope>NUCLEOTIDE SEQUENCE [LARGE SCALE GENOMIC DNA]</scope>
    <source>
        <strain evidence="2 3">ACht1</strain>
    </source>
</reference>
<organism evidence="2 3">
    <name type="scientific">Chitinivibrio alkaliphilus ACht1</name>
    <dbReference type="NCBI Taxonomy" id="1313304"/>
    <lineage>
        <taxon>Bacteria</taxon>
        <taxon>Pseudomonadati</taxon>
        <taxon>Fibrobacterota</taxon>
        <taxon>Chitinivibrionia</taxon>
        <taxon>Chitinivibrionales</taxon>
        <taxon>Chitinivibrionaceae</taxon>
        <taxon>Chitinivibrio</taxon>
    </lineage>
</organism>
<keyword evidence="3" id="KW-1185">Reference proteome</keyword>
<comment type="caution">
    <text evidence="2">The sequence shown here is derived from an EMBL/GenBank/DDBJ whole genome shotgun (WGS) entry which is preliminary data.</text>
</comment>
<dbReference type="STRING" id="1313304.CALK_1406"/>
<evidence type="ECO:0008006" key="4">
    <source>
        <dbReference type="Google" id="ProtNLM"/>
    </source>
</evidence>
<accession>U7D9H7</accession>
<evidence type="ECO:0000313" key="2">
    <source>
        <dbReference type="EMBL" id="ERP31742.1"/>
    </source>
</evidence>
<name>U7D9H7_9BACT</name>
<dbReference type="RefSeq" id="WP_022636865.1">
    <property type="nucleotide sequence ID" value="NZ_ASJR01000010.1"/>
</dbReference>
<dbReference type="OrthoDB" id="361539at2"/>
<dbReference type="AlphaFoldDB" id="U7D9H7"/>
<proteinExistence type="predicted"/>
<evidence type="ECO:0000256" key="1">
    <source>
        <dbReference type="ARBA" id="ARBA00011643"/>
    </source>
</evidence>
<dbReference type="SUPFAM" id="SSF75138">
    <property type="entry name" value="HprK N-terminal domain-like"/>
    <property type="match status" value="1"/>
</dbReference>
<dbReference type="EMBL" id="ASJR01000010">
    <property type="protein sequence ID" value="ERP31742.1"/>
    <property type="molecule type" value="Genomic_DNA"/>
</dbReference>
<gene>
    <name evidence="2" type="ORF">CALK_1406</name>
</gene>